<dbReference type="VEuPathDB" id="HostDB:ENSMMUG00000054286"/>
<evidence type="ECO:0000256" key="1">
    <source>
        <dbReference type="SAM" id="SignalP"/>
    </source>
</evidence>
<accession>A0A5F7ZIK0</accession>
<feature type="signal peptide" evidence="1">
    <location>
        <begin position="1"/>
        <end position="15"/>
    </location>
</feature>
<dbReference type="PANTHER" id="PTHR46254">
    <property type="entry name" value="PROTEIN GVQW1-RELATED"/>
    <property type="match status" value="1"/>
</dbReference>
<reference evidence="2" key="3">
    <citation type="submission" date="2025-08" db="UniProtKB">
        <authorList>
            <consortium name="Ensembl"/>
        </authorList>
    </citation>
    <scope>IDENTIFICATION</scope>
    <source>
        <strain evidence="2">17573</strain>
    </source>
</reference>
<name>A0A5F7ZIK0_MACMU</name>
<reference evidence="2" key="4">
    <citation type="submission" date="2025-09" db="UniProtKB">
        <authorList>
            <consortium name="Ensembl"/>
        </authorList>
    </citation>
    <scope>IDENTIFICATION</scope>
    <source>
        <strain evidence="2">17573</strain>
    </source>
</reference>
<reference evidence="3" key="1">
    <citation type="journal article" date="2007" name="Science">
        <title>Evolutionary and biomedical insights from the rhesus macaque genome.</title>
        <authorList>
            <person name="Gibbs R.A."/>
            <person name="Rogers J."/>
            <person name="Katze M.G."/>
            <person name="Bumgarner R."/>
            <person name="Weinstock G.M."/>
            <person name="Mardis E.R."/>
            <person name="Remington K.A."/>
            <person name="Strausberg R.L."/>
            <person name="Venter J.C."/>
            <person name="Wilson R.K."/>
            <person name="Batzer M.A."/>
            <person name="Bustamante C.D."/>
            <person name="Eichler E.E."/>
            <person name="Hahn M.W."/>
            <person name="Hardison R.C."/>
            <person name="Makova K.D."/>
            <person name="Miller W."/>
            <person name="Milosavljevic A."/>
            <person name="Palermo R.E."/>
            <person name="Siepel A."/>
            <person name="Sikela J.M."/>
            <person name="Attaway T."/>
            <person name="Bell S."/>
            <person name="Bernard K.E."/>
            <person name="Buhay C.J."/>
            <person name="Chandrabose M.N."/>
            <person name="Dao M."/>
            <person name="Davis C."/>
            <person name="Delehaunty K.D."/>
            <person name="Ding Y."/>
            <person name="Dinh H.H."/>
            <person name="Dugan-Rocha S."/>
            <person name="Fulton L.A."/>
            <person name="Gabisi R.A."/>
            <person name="Garner T.T."/>
            <person name="Godfrey J."/>
            <person name="Hawes A.C."/>
            <person name="Hernandez J."/>
            <person name="Hines S."/>
            <person name="Holder M."/>
            <person name="Hume J."/>
            <person name="Jhangiani S.N."/>
            <person name="Joshi V."/>
            <person name="Khan Z.M."/>
            <person name="Kirkness E.F."/>
            <person name="Cree A."/>
            <person name="Fowler R.G."/>
            <person name="Lee S."/>
            <person name="Lewis L.R."/>
            <person name="Li Z."/>
            <person name="Liu Y.-S."/>
            <person name="Moore S.M."/>
            <person name="Muzny D."/>
            <person name="Nazareth L.V."/>
            <person name="Ngo D.N."/>
            <person name="Okwuonu G.O."/>
            <person name="Pai G."/>
            <person name="Parker D."/>
            <person name="Paul H.A."/>
            <person name="Pfannkoch C."/>
            <person name="Pohl C.S."/>
            <person name="Rogers Y.-H.C."/>
            <person name="Ruiz S.J."/>
            <person name="Sabo A."/>
            <person name="Santibanez J."/>
            <person name="Schneider B.W."/>
            <person name="Smith S.M."/>
            <person name="Sodergren E."/>
            <person name="Svatek A.F."/>
            <person name="Utterback T.R."/>
            <person name="Vattathil S."/>
            <person name="Warren W."/>
            <person name="White C.S."/>
            <person name="Chinwalla A.T."/>
            <person name="Feng Y."/>
            <person name="Halpern A.L."/>
            <person name="Hillier L.W."/>
            <person name="Huang X."/>
            <person name="Minx P."/>
            <person name="Nelson J.O."/>
            <person name="Pepin K.H."/>
            <person name="Qin X."/>
            <person name="Sutton G.G."/>
            <person name="Venter E."/>
            <person name="Walenz B.P."/>
            <person name="Wallis J.W."/>
            <person name="Worley K.C."/>
            <person name="Yang S.-P."/>
            <person name="Jones S.M."/>
            <person name="Marra M.A."/>
            <person name="Rocchi M."/>
            <person name="Schein J.E."/>
            <person name="Baertsch R."/>
            <person name="Clarke L."/>
            <person name="Csuros M."/>
            <person name="Glasscock J."/>
            <person name="Harris R.A."/>
            <person name="Havlak P."/>
            <person name="Jackson A.R."/>
            <person name="Jiang H."/>
            <person name="Liu Y."/>
            <person name="Messina D.N."/>
            <person name="Shen Y."/>
            <person name="Song H.X.-Z."/>
            <person name="Wylie T."/>
            <person name="Zhang L."/>
            <person name="Birney E."/>
            <person name="Han K."/>
            <person name="Konkel M.K."/>
            <person name="Lee J."/>
            <person name="Smit A.F.A."/>
            <person name="Ullmer B."/>
            <person name="Wang H."/>
            <person name="Xing J."/>
            <person name="Burhans R."/>
            <person name="Cheng Z."/>
            <person name="Karro J.E."/>
            <person name="Ma J."/>
            <person name="Raney B."/>
            <person name="She X."/>
            <person name="Cox M.J."/>
            <person name="Demuth J.P."/>
            <person name="Dumas L.J."/>
            <person name="Han S.-G."/>
            <person name="Hopkins J."/>
            <person name="Karimpour-Fard A."/>
            <person name="Kim Y.H."/>
            <person name="Pollack J.R."/>
            <person name="Vinar T."/>
            <person name="Addo-Quaye C."/>
            <person name="Degenhardt J."/>
            <person name="Denby A."/>
            <person name="Hubisz M.J."/>
            <person name="Indap A."/>
            <person name="Kosiol C."/>
            <person name="Lahn B.T."/>
            <person name="Lawson H.A."/>
            <person name="Marklein A."/>
            <person name="Nielsen R."/>
            <person name="Vallender E.J."/>
            <person name="Clark A.G."/>
            <person name="Ferguson B."/>
            <person name="Hernandez R.D."/>
            <person name="Hirani K."/>
            <person name="Kehrer-Sawatzki H."/>
            <person name="Kolb J."/>
            <person name="Patil S."/>
            <person name="Pu L.-L."/>
            <person name="Ren Y."/>
            <person name="Smith D.G."/>
            <person name="Wheeler D.A."/>
            <person name="Schenck I."/>
            <person name="Ball E.V."/>
            <person name="Chen R."/>
            <person name="Cooper D.N."/>
            <person name="Giardine B."/>
            <person name="Hsu F."/>
            <person name="Kent W.J."/>
            <person name="Lesk A."/>
            <person name="Nelson D.L."/>
            <person name="O'brien W.E."/>
            <person name="Pruefer K."/>
            <person name="Stenson P.D."/>
            <person name="Wallace J.C."/>
            <person name="Ke H."/>
            <person name="Liu X.-M."/>
            <person name="Wang P."/>
            <person name="Xiang A.P."/>
            <person name="Yang F."/>
            <person name="Barber G.P."/>
            <person name="Haussler D."/>
            <person name="Karolchik D."/>
            <person name="Kern A.D."/>
            <person name="Kuhn R.M."/>
            <person name="Smith K.E."/>
            <person name="Zwieg A.S."/>
        </authorList>
    </citation>
    <scope>NUCLEOTIDE SEQUENCE [LARGE SCALE GENOMIC DNA]</scope>
    <source>
        <strain evidence="3">17573</strain>
    </source>
</reference>
<protein>
    <submittedName>
        <fullName evidence="2">Uncharacterized protein</fullName>
    </submittedName>
</protein>
<reference evidence="2" key="2">
    <citation type="submission" date="2019-01" db="EMBL/GenBank/DDBJ databases">
        <authorList>
            <person name="Graves T."/>
            <person name="Eichler E.E."/>
            <person name="Wilson R.K."/>
        </authorList>
    </citation>
    <scope>NUCLEOTIDE SEQUENCE [LARGE SCALE GENOMIC DNA]</scope>
    <source>
        <strain evidence="2">17573</strain>
    </source>
</reference>
<evidence type="ECO:0000313" key="2">
    <source>
        <dbReference type="Ensembl" id="ENSMMUP00000065432.1"/>
    </source>
</evidence>
<dbReference type="PANTHER" id="PTHR46254:SF6">
    <property type="entry name" value="HIGH MOBILITY GROUP AT-HOOK 2"/>
    <property type="match status" value="1"/>
</dbReference>
<dbReference type="Bgee" id="ENSMMUG00000054286">
    <property type="expression patterns" value="Expressed in adipose tissue and 7 other cell types or tissues"/>
</dbReference>
<keyword evidence="3" id="KW-1185">Reference proteome</keyword>
<evidence type="ECO:0000313" key="3">
    <source>
        <dbReference type="Proteomes" id="UP000006718"/>
    </source>
</evidence>
<organism evidence="2 3">
    <name type="scientific">Macaca mulatta</name>
    <name type="common">Rhesus macaque</name>
    <dbReference type="NCBI Taxonomy" id="9544"/>
    <lineage>
        <taxon>Eukaryota</taxon>
        <taxon>Metazoa</taxon>
        <taxon>Chordata</taxon>
        <taxon>Craniata</taxon>
        <taxon>Vertebrata</taxon>
        <taxon>Euteleostomi</taxon>
        <taxon>Mammalia</taxon>
        <taxon>Eutheria</taxon>
        <taxon>Euarchontoglires</taxon>
        <taxon>Primates</taxon>
        <taxon>Haplorrhini</taxon>
        <taxon>Catarrhini</taxon>
        <taxon>Cercopithecidae</taxon>
        <taxon>Cercopithecinae</taxon>
        <taxon>Macaca</taxon>
    </lineage>
</organism>
<sequence>FFFFFFFETRPLVVTQVGVQWCNLGLLQPRPPRFKQSSCLSLPSNWDYRCAPPCLANFFILCRDEVLPYCPGWSQTPELKQSVSASQSAEITGVSHCTQPILSFSQIGSDSVTQAGVQRHNYGSLQPQTPVFN</sequence>
<dbReference type="Ensembl" id="ENSMMUT00000090361.1">
    <property type="protein sequence ID" value="ENSMMUP00000065432.1"/>
    <property type="gene ID" value="ENSMMUG00000054286.1"/>
</dbReference>
<proteinExistence type="predicted"/>
<dbReference type="GeneTree" id="ENSGT00940000161627"/>
<dbReference type="Proteomes" id="UP000006718">
    <property type="component" value="Chromosome 2"/>
</dbReference>
<keyword evidence="1" id="KW-0732">Signal</keyword>
<dbReference type="InParanoid" id="A0A5F7ZIK0"/>
<dbReference type="AlphaFoldDB" id="A0A5F7ZIK0"/>
<dbReference type="PRINTS" id="PR02045">
    <property type="entry name" value="F138DOMAIN"/>
</dbReference>
<feature type="chain" id="PRO_5023916680" evidence="1">
    <location>
        <begin position="16"/>
        <end position="133"/>
    </location>
</feature>